<gene>
    <name evidence="2" type="ORF">HLB23_28860</name>
</gene>
<name>A0A849CCL4_9NOCA</name>
<protein>
    <submittedName>
        <fullName evidence="2">DUF397 domain-containing protein</fullName>
    </submittedName>
</protein>
<dbReference type="RefSeq" id="WP_067521841.1">
    <property type="nucleotide sequence ID" value="NZ_JABELX010000011.1"/>
</dbReference>
<dbReference type="EMBL" id="JABELX010000011">
    <property type="protein sequence ID" value="NNH73817.1"/>
    <property type="molecule type" value="Genomic_DNA"/>
</dbReference>
<feature type="domain" description="DUF397" evidence="1">
    <location>
        <begin position="7"/>
        <end position="58"/>
    </location>
</feature>
<reference evidence="2 3" key="1">
    <citation type="submission" date="2020-05" db="EMBL/GenBank/DDBJ databases">
        <title>MicrobeNet Type strains.</title>
        <authorList>
            <person name="Nicholson A.C."/>
        </authorList>
    </citation>
    <scope>NUCLEOTIDE SEQUENCE [LARGE SCALE GENOMIC DNA]</scope>
    <source>
        <strain evidence="2 3">JCM 3224</strain>
    </source>
</reference>
<keyword evidence="3" id="KW-1185">Reference proteome</keyword>
<evidence type="ECO:0000259" key="1">
    <source>
        <dbReference type="Pfam" id="PF04149"/>
    </source>
</evidence>
<proteinExistence type="predicted"/>
<organism evidence="2 3">
    <name type="scientific">Nocardia uniformis</name>
    <dbReference type="NCBI Taxonomy" id="53432"/>
    <lineage>
        <taxon>Bacteria</taxon>
        <taxon>Bacillati</taxon>
        <taxon>Actinomycetota</taxon>
        <taxon>Actinomycetes</taxon>
        <taxon>Mycobacteriales</taxon>
        <taxon>Nocardiaceae</taxon>
        <taxon>Nocardia</taxon>
    </lineage>
</organism>
<sequence>MSNSDRLHWRKSSYSGAGENCVEVAPAGERVYLRHSKRPDDGTITFTKDAWVTLLSEVGAGRPSANGTVTVSLNGTGTLIEALDAPVTLHFDQDEWRAFLAATADGEFDFPL</sequence>
<comment type="caution">
    <text evidence="2">The sequence shown here is derived from an EMBL/GenBank/DDBJ whole genome shotgun (WGS) entry which is preliminary data.</text>
</comment>
<dbReference type="Proteomes" id="UP000586827">
    <property type="component" value="Unassembled WGS sequence"/>
</dbReference>
<dbReference type="InterPro" id="IPR007278">
    <property type="entry name" value="DUF397"/>
</dbReference>
<accession>A0A849CCL4</accession>
<evidence type="ECO:0000313" key="2">
    <source>
        <dbReference type="EMBL" id="NNH73817.1"/>
    </source>
</evidence>
<dbReference type="Pfam" id="PF04149">
    <property type="entry name" value="DUF397"/>
    <property type="match status" value="1"/>
</dbReference>
<evidence type="ECO:0000313" key="3">
    <source>
        <dbReference type="Proteomes" id="UP000586827"/>
    </source>
</evidence>
<dbReference type="AlphaFoldDB" id="A0A849CCL4"/>